<evidence type="ECO:0000313" key="1">
    <source>
        <dbReference type="EMBL" id="GAJ23432.1"/>
    </source>
</evidence>
<comment type="caution">
    <text evidence="1">The sequence shown here is derived from an EMBL/GenBank/DDBJ whole genome shotgun (WGS) entry which is preliminary data.</text>
</comment>
<gene>
    <name evidence="1" type="ORF">S12H4_59120</name>
</gene>
<feature type="non-terminal residue" evidence="1">
    <location>
        <position position="1"/>
    </location>
</feature>
<organism evidence="1">
    <name type="scientific">marine sediment metagenome</name>
    <dbReference type="NCBI Taxonomy" id="412755"/>
    <lineage>
        <taxon>unclassified sequences</taxon>
        <taxon>metagenomes</taxon>
        <taxon>ecological metagenomes</taxon>
    </lineage>
</organism>
<accession>X1VS24</accession>
<proteinExistence type="predicted"/>
<protein>
    <submittedName>
        <fullName evidence="1">Uncharacterized protein</fullName>
    </submittedName>
</protein>
<dbReference type="AlphaFoldDB" id="X1VS24"/>
<name>X1VS24_9ZZZZ</name>
<reference evidence="1" key="1">
    <citation type="journal article" date="2014" name="Front. Microbiol.">
        <title>High frequency of phylogenetically diverse reductive dehalogenase-homologous genes in deep subseafloor sedimentary metagenomes.</title>
        <authorList>
            <person name="Kawai M."/>
            <person name="Futagami T."/>
            <person name="Toyoda A."/>
            <person name="Takaki Y."/>
            <person name="Nishi S."/>
            <person name="Hori S."/>
            <person name="Arai W."/>
            <person name="Tsubouchi T."/>
            <person name="Morono Y."/>
            <person name="Uchiyama I."/>
            <person name="Ito T."/>
            <person name="Fujiyama A."/>
            <person name="Inagaki F."/>
            <person name="Takami H."/>
        </authorList>
    </citation>
    <scope>NUCLEOTIDE SEQUENCE</scope>
    <source>
        <strain evidence="1">Expedition CK06-06</strain>
    </source>
</reference>
<dbReference type="EMBL" id="BARW01038547">
    <property type="protein sequence ID" value="GAJ23432.1"/>
    <property type="molecule type" value="Genomic_DNA"/>
</dbReference>
<sequence length="36" mass="4081">YKNLIKNIDIIAKVVPSKIHKINCVKRTATHIVVPL</sequence>